<dbReference type="InterPro" id="IPR012338">
    <property type="entry name" value="Beta-lactam/transpept-like"/>
</dbReference>
<dbReference type="InterPro" id="IPR036950">
    <property type="entry name" value="PBP_transglycosylase"/>
</dbReference>
<dbReference type="Gene3D" id="3.40.710.10">
    <property type="entry name" value="DD-peptidase/beta-lactamase superfamily"/>
    <property type="match status" value="1"/>
</dbReference>
<organism evidence="13 14">
    <name type="scientific">Planotetraspora phitsanulokensis</name>
    <dbReference type="NCBI Taxonomy" id="575192"/>
    <lineage>
        <taxon>Bacteria</taxon>
        <taxon>Bacillati</taxon>
        <taxon>Actinomycetota</taxon>
        <taxon>Actinomycetes</taxon>
        <taxon>Streptosporangiales</taxon>
        <taxon>Streptosporangiaceae</taxon>
        <taxon>Planotetraspora</taxon>
    </lineage>
</organism>
<evidence type="ECO:0000259" key="12">
    <source>
        <dbReference type="Pfam" id="PF00912"/>
    </source>
</evidence>
<feature type="region of interest" description="Disordered" evidence="9">
    <location>
        <begin position="1"/>
        <end position="234"/>
    </location>
</feature>
<evidence type="ECO:0000256" key="4">
    <source>
        <dbReference type="ARBA" id="ARBA00022679"/>
    </source>
</evidence>
<feature type="compositionally biased region" description="Low complexity" evidence="9">
    <location>
        <begin position="958"/>
        <end position="974"/>
    </location>
</feature>
<comment type="catalytic activity">
    <reaction evidence="8">
        <text>[GlcNAc-(1-&gt;4)-Mur2Ac(oyl-L-Ala-gamma-D-Glu-L-Lys-D-Ala-D-Ala)](n)-di-trans,octa-cis-undecaprenyl diphosphate + beta-D-GlcNAc-(1-&gt;4)-Mur2Ac(oyl-L-Ala-gamma-D-Glu-L-Lys-D-Ala-D-Ala)-di-trans,octa-cis-undecaprenyl diphosphate = [GlcNAc-(1-&gt;4)-Mur2Ac(oyl-L-Ala-gamma-D-Glu-L-Lys-D-Ala-D-Ala)](n+1)-di-trans,octa-cis-undecaprenyl diphosphate + di-trans,octa-cis-undecaprenyl diphosphate + H(+)</text>
        <dbReference type="Rhea" id="RHEA:23708"/>
        <dbReference type="Rhea" id="RHEA-COMP:9602"/>
        <dbReference type="Rhea" id="RHEA-COMP:9603"/>
        <dbReference type="ChEBI" id="CHEBI:15378"/>
        <dbReference type="ChEBI" id="CHEBI:58405"/>
        <dbReference type="ChEBI" id="CHEBI:60033"/>
        <dbReference type="ChEBI" id="CHEBI:78435"/>
        <dbReference type="EC" id="2.4.99.28"/>
    </reaction>
</comment>
<evidence type="ECO:0000256" key="1">
    <source>
        <dbReference type="ARBA" id="ARBA00022645"/>
    </source>
</evidence>
<feature type="compositionally biased region" description="Low complexity" evidence="9">
    <location>
        <begin position="38"/>
        <end position="53"/>
    </location>
</feature>
<keyword evidence="10" id="KW-1133">Transmembrane helix</keyword>
<keyword evidence="5" id="KW-0378">Hydrolase</keyword>
<keyword evidence="10" id="KW-0812">Transmembrane</keyword>
<dbReference type="GO" id="GO:0006508">
    <property type="term" value="P:proteolysis"/>
    <property type="evidence" value="ECO:0007669"/>
    <property type="project" value="UniProtKB-KW"/>
</dbReference>
<feature type="region of interest" description="Disordered" evidence="9">
    <location>
        <begin position="877"/>
        <end position="992"/>
    </location>
</feature>
<evidence type="ECO:0000256" key="10">
    <source>
        <dbReference type="SAM" id="Phobius"/>
    </source>
</evidence>
<keyword evidence="14" id="KW-1185">Reference proteome</keyword>
<feature type="domain" description="Glycosyl transferase family 51" evidence="12">
    <location>
        <begin position="293"/>
        <end position="459"/>
    </location>
</feature>
<dbReference type="Pfam" id="PF00912">
    <property type="entry name" value="Transgly"/>
    <property type="match status" value="1"/>
</dbReference>
<feature type="transmembrane region" description="Helical" evidence="10">
    <location>
        <begin position="243"/>
        <end position="264"/>
    </location>
</feature>
<keyword evidence="4" id="KW-0808">Transferase</keyword>
<dbReference type="Gene3D" id="1.10.3810.10">
    <property type="entry name" value="Biosynthetic peptidoglycan transglycosylase-like"/>
    <property type="match status" value="1"/>
</dbReference>
<dbReference type="InterPro" id="IPR023346">
    <property type="entry name" value="Lysozyme-like_dom_sf"/>
</dbReference>
<dbReference type="EMBL" id="BOOP01000022">
    <property type="protein sequence ID" value="GII39910.1"/>
    <property type="molecule type" value="Genomic_DNA"/>
</dbReference>
<sequence>MTYSSYGQEEPSGSGGSPRPGRRRRSPGQYGDNRDTARGAQPQPGPGRPNASQQPPPAAPRPARPSAPADPRRSQSAFEDTAAMGAMQPPSGGRRPDQRQPGPGRDPRQAAGPGGPRGGGPRQPGAPAGPGAPQGPGGAMAPAGPGRSARPGGPGAPGGERTQALAADGPGMRRGPDGEGTQAMSVGGRRRAGGPGRRRMGPGGPGGPEGPGGPGGRGPRDPFDDDDDDKPRNWKRFIPNWKIVVAGFTILAAGVFGMIAVAYANTPVPQATQDEAVSQGSSIYYADGKTLIARVGTAREIVPLSDVPPHVQDAVISIENKTFWDDSGVSVPGMARSLWMTATGQQLQGASTITQQMARNYYDGLSQDVSIKRKLKEIFVAVKLNKEMDKDKILEQYLNTVPFGRAYGIQAAAKAYFKKTAKQLTPAEGAYLAARIQTPALDADSPQLQSRFKDVINAMAAYAPDKYGNLPATAKFPKAVKEYTNTDLSGSKGYMVNVVLRELAKRGIQEDKVKANGYKIVSTFDRKLMLAAKNAVLATTKGMDKDFHAGLASVDPKNGRVVAFYGGDDYEHDPWNEPFDSRKQAASAFKPYVLAAWLEAGYSLNSYVPGKATVPKVLPGTTKITNDEVVPASIDVTYATAHSINTAFASMAFKLPGQLEDVRSLVEQAGISTKAVKDDKEGVNGEHGHGYQLAIGSIGVTPVEQAAGYSIFANNGLHADYHVIKSVQQGKVTVLPELKSLRQVISPESAADATSAMEEVLKVGTAQGKGIGRPAAGKTGTNNDEKEAWFVGYTPQLVTSVGMYREQCRTKKGKVVQPEFSNCPPSDGKKNSKYSAVNPYSLPYEVSLGFQGANQPTDIWRDFMMAALQNKPVEQFPQKAGIGSPEDIVPSPPPPAPPKDQGQDCKPWDHSPQCQGQNGQQCQPGDNRPQCQGQGGQQCQPGDTRPQCQGQQVPIDPNQPNQPNNPNQPNQPNQPGTPVTTQAETIRRFTGR</sequence>
<feature type="compositionally biased region" description="Low complexity" evidence="9">
    <location>
        <begin position="88"/>
        <end position="103"/>
    </location>
</feature>
<dbReference type="SUPFAM" id="SSF56601">
    <property type="entry name" value="beta-lactamase/transpeptidase-like"/>
    <property type="match status" value="1"/>
</dbReference>
<dbReference type="GO" id="GO:0008658">
    <property type="term" value="F:penicillin binding"/>
    <property type="evidence" value="ECO:0007669"/>
    <property type="project" value="InterPro"/>
</dbReference>
<dbReference type="Proteomes" id="UP000622547">
    <property type="component" value="Unassembled WGS sequence"/>
</dbReference>
<gene>
    <name evidence="13" type="ORF">Pph01_49130</name>
</gene>
<feature type="compositionally biased region" description="Gly residues" evidence="9">
    <location>
        <begin position="112"/>
        <end position="122"/>
    </location>
</feature>
<name>A0A8J3U7U0_9ACTN</name>
<evidence type="ECO:0000256" key="2">
    <source>
        <dbReference type="ARBA" id="ARBA00022670"/>
    </source>
</evidence>
<keyword evidence="2" id="KW-0645">Protease</keyword>
<feature type="compositionally biased region" description="Low complexity" evidence="9">
    <location>
        <begin position="912"/>
        <end position="942"/>
    </location>
</feature>
<comment type="caution">
    <text evidence="13">The sequence shown here is derived from an EMBL/GenBank/DDBJ whole genome shotgun (WGS) entry which is preliminary data.</text>
</comment>
<evidence type="ECO:0000313" key="13">
    <source>
        <dbReference type="EMBL" id="GII39910.1"/>
    </source>
</evidence>
<keyword evidence="6" id="KW-0511">Multifunctional enzyme</keyword>
<dbReference type="GO" id="GO:0030288">
    <property type="term" value="C:outer membrane-bounded periplasmic space"/>
    <property type="evidence" value="ECO:0007669"/>
    <property type="project" value="TreeGrafter"/>
</dbReference>
<feature type="compositionally biased region" description="Pro residues" evidence="9">
    <location>
        <begin position="54"/>
        <end position="65"/>
    </location>
</feature>
<feature type="compositionally biased region" description="Gly residues" evidence="9">
    <location>
        <begin position="201"/>
        <end position="217"/>
    </location>
</feature>
<keyword evidence="1" id="KW-0121">Carboxypeptidase</keyword>
<feature type="domain" description="Penicillin-binding protein transpeptidase" evidence="11">
    <location>
        <begin position="554"/>
        <end position="818"/>
    </location>
</feature>
<evidence type="ECO:0000256" key="9">
    <source>
        <dbReference type="SAM" id="MobiDB-lite"/>
    </source>
</evidence>
<dbReference type="Pfam" id="PF00905">
    <property type="entry name" value="Transpeptidase"/>
    <property type="match status" value="1"/>
</dbReference>
<dbReference type="PANTHER" id="PTHR32282:SF34">
    <property type="entry name" value="PENICILLIN-BINDING PROTEIN 1A"/>
    <property type="match status" value="1"/>
</dbReference>
<comment type="catalytic activity">
    <reaction evidence="7">
        <text>Preferential cleavage: (Ac)2-L-Lys-D-Ala-|-D-Ala. Also transpeptidation of peptidyl-alanyl moieties that are N-acyl substituents of D-alanine.</text>
        <dbReference type="EC" id="3.4.16.4"/>
    </reaction>
</comment>
<feature type="compositionally biased region" description="Low complexity" evidence="9">
    <location>
        <begin position="139"/>
        <end position="151"/>
    </location>
</feature>
<dbReference type="GO" id="GO:0009002">
    <property type="term" value="F:serine-type D-Ala-D-Ala carboxypeptidase activity"/>
    <property type="evidence" value="ECO:0007669"/>
    <property type="project" value="UniProtKB-EC"/>
</dbReference>
<evidence type="ECO:0000256" key="7">
    <source>
        <dbReference type="ARBA" id="ARBA00034000"/>
    </source>
</evidence>
<evidence type="ECO:0000259" key="11">
    <source>
        <dbReference type="Pfam" id="PF00905"/>
    </source>
</evidence>
<dbReference type="AlphaFoldDB" id="A0A8J3U7U0"/>
<dbReference type="PANTHER" id="PTHR32282">
    <property type="entry name" value="BINDING PROTEIN TRANSPEPTIDASE, PUTATIVE-RELATED"/>
    <property type="match status" value="1"/>
</dbReference>
<keyword evidence="3" id="KW-0328">Glycosyltransferase</keyword>
<proteinExistence type="predicted"/>
<feature type="compositionally biased region" description="Basic residues" evidence="9">
    <location>
        <begin position="188"/>
        <end position="200"/>
    </location>
</feature>
<evidence type="ECO:0008006" key="15">
    <source>
        <dbReference type="Google" id="ProtNLM"/>
    </source>
</evidence>
<protein>
    <recommendedName>
        <fullName evidence="15">Penicillin-insensitive transglycosylase</fullName>
    </recommendedName>
</protein>
<evidence type="ECO:0000256" key="8">
    <source>
        <dbReference type="ARBA" id="ARBA00049902"/>
    </source>
</evidence>
<evidence type="ECO:0000256" key="6">
    <source>
        <dbReference type="ARBA" id="ARBA00023268"/>
    </source>
</evidence>
<dbReference type="GO" id="GO:0009252">
    <property type="term" value="P:peptidoglycan biosynthetic process"/>
    <property type="evidence" value="ECO:0007669"/>
    <property type="project" value="TreeGrafter"/>
</dbReference>
<dbReference type="InterPro" id="IPR050396">
    <property type="entry name" value="Glycosyltr_51/Transpeptidase"/>
</dbReference>
<reference evidence="13 14" key="1">
    <citation type="submission" date="2021-01" db="EMBL/GenBank/DDBJ databases">
        <title>Whole genome shotgun sequence of Planotetraspora phitsanulokensis NBRC 104273.</title>
        <authorList>
            <person name="Komaki H."/>
            <person name="Tamura T."/>
        </authorList>
    </citation>
    <scope>NUCLEOTIDE SEQUENCE [LARGE SCALE GENOMIC DNA]</scope>
    <source>
        <strain evidence="13 14">NBRC 104273</strain>
    </source>
</reference>
<evidence type="ECO:0000313" key="14">
    <source>
        <dbReference type="Proteomes" id="UP000622547"/>
    </source>
</evidence>
<dbReference type="InterPro" id="IPR001460">
    <property type="entry name" value="PCN-bd_Tpept"/>
</dbReference>
<dbReference type="GO" id="GO:0008955">
    <property type="term" value="F:peptidoglycan glycosyltransferase activity"/>
    <property type="evidence" value="ECO:0007669"/>
    <property type="project" value="UniProtKB-EC"/>
</dbReference>
<feature type="compositionally biased region" description="Low complexity" evidence="9">
    <location>
        <begin position="66"/>
        <end position="77"/>
    </location>
</feature>
<evidence type="ECO:0000256" key="5">
    <source>
        <dbReference type="ARBA" id="ARBA00022801"/>
    </source>
</evidence>
<keyword evidence="10" id="KW-0472">Membrane</keyword>
<dbReference type="InterPro" id="IPR001264">
    <property type="entry name" value="Glyco_trans_51"/>
</dbReference>
<evidence type="ECO:0000256" key="3">
    <source>
        <dbReference type="ARBA" id="ARBA00022676"/>
    </source>
</evidence>
<dbReference type="SUPFAM" id="SSF53955">
    <property type="entry name" value="Lysozyme-like"/>
    <property type="match status" value="1"/>
</dbReference>
<accession>A0A8J3U7U0</accession>